<dbReference type="Gene3D" id="3.40.1280.10">
    <property type="match status" value="1"/>
</dbReference>
<evidence type="ECO:0000256" key="1">
    <source>
        <dbReference type="ARBA" id="ARBA00022603"/>
    </source>
</evidence>
<dbReference type="GO" id="GO:0006396">
    <property type="term" value="P:RNA processing"/>
    <property type="evidence" value="ECO:0007669"/>
    <property type="project" value="InterPro"/>
</dbReference>
<dbReference type="GO" id="GO:0008173">
    <property type="term" value="F:RNA methyltransferase activity"/>
    <property type="evidence" value="ECO:0007669"/>
    <property type="project" value="InterPro"/>
</dbReference>
<protein>
    <submittedName>
        <fullName evidence="4">Putative TrmH family tRNA/rRNA methyltransferase</fullName>
        <ecNumber evidence="4">2.1.1.-</ecNumber>
    </submittedName>
</protein>
<dbReference type="InterPro" id="IPR029026">
    <property type="entry name" value="tRNA_m1G_MTases_N"/>
</dbReference>
<dbReference type="EMBL" id="SJPF01000009">
    <property type="protein sequence ID" value="TWT29296.1"/>
    <property type="molecule type" value="Genomic_DNA"/>
</dbReference>
<keyword evidence="5" id="KW-1185">Reference proteome</keyword>
<evidence type="ECO:0000313" key="4">
    <source>
        <dbReference type="EMBL" id="TWT29296.1"/>
    </source>
</evidence>
<evidence type="ECO:0000313" key="5">
    <source>
        <dbReference type="Proteomes" id="UP000318878"/>
    </source>
</evidence>
<dbReference type="InterPro" id="IPR029064">
    <property type="entry name" value="Ribosomal_eL30-like_sf"/>
</dbReference>
<sequence>MNVEHLETIHDPRLAPYGDLTGKRGHPDAGILIAESRFLVERLLASTLAVESILVDNPAKVPDLPPGREATPIFCLPRPQLQKLVGFNFHRGVMACGRRPDLTDLRQVAWPDQERLTLSVAAQVVDPENLGSLIRASSAFGADALLVDDRCGDPFSRRALRVSTGHAFKIPIVVATDLLEQLENAKSLGFQLIATALDETATPLKKETVRDPRAALLFGNEGFGLDADVLEIADRRVTIPMERGSDSLNVAMAAGVFLYHYCYML</sequence>
<evidence type="ECO:0000259" key="3">
    <source>
        <dbReference type="Pfam" id="PF00588"/>
    </source>
</evidence>
<evidence type="ECO:0000256" key="2">
    <source>
        <dbReference type="ARBA" id="ARBA00022679"/>
    </source>
</evidence>
<dbReference type="EC" id="2.1.1.-" evidence="4"/>
<keyword evidence="1 4" id="KW-0489">Methyltransferase</keyword>
<proteinExistence type="predicted"/>
<dbReference type="AlphaFoldDB" id="A0A5C5USY8"/>
<dbReference type="InterPro" id="IPR029028">
    <property type="entry name" value="Alpha/beta_knot_MTases"/>
</dbReference>
<accession>A0A5C5USY8</accession>
<dbReference type="InterPro" id="IPR051259">
    <property type="entry name" value="rRNA_Methyltransferase"/>
</dbReference>
<name>A0A5C5USY8_9BACT</name>
<feature type="domain" description="tRNA/rRNA methyltransferase SpoU type" evidence="3">
    <location>
        <begin position="120"/>
        <end position="259"/>
    </location>
</feature>
<dbReference type="GO" id="GO:0032259">
    <property type="term" value="P:methylation"/>
    <property type="evidence" value="ECO:0007669"/>
    <property type="project" value="UniProtKB-KW"/>
</dbReference>
<dbReference type="OrthoDB" id="9794400at2"/>
<reference evidence="4 5" key="1">
    <citation type="submission" date="2019-02" db="EMBL/GenBank/DDBJ databases">
        <title>Deep-cultivation of Planctomycetes and their phenomic and genomic characterization uncovers novel biology.</title>
        <authorList>
            <person name="Wiegand S."/>
            <person name="Jogler M."/>
            <person name="Boedeker C."/>
            <person name="Pinto D."/>
            <person name="Vollmers J."/>
            <person name="Rivas-Marin E."/>
            <person name="Kohn T."/>
            <person name="Peeters S.H."/>
            <person name="Heuer A."/>
            <person name="Rast P."/>
            <person name="Oberbeckmann S."/>
            <person name="Bunk B."/>
            <person name="Jeske O."/>
            <person name="Meyerdierks A."/>
            <person name="Storesund J.E."/>
            <person name="Kallscheuer N."/>
            <person name="Luecker S."/>
            <person name="Lage O.M."/>
            <person name="Pohl T."/>
            <person name="Merkel B.J."/>
            <person name="Hornburger P."/>
            <person name="Mueller R.-W."/>
            <person name="Bruemmer F."/>
            <person name="Labrenz M."/>
            <person name="Spormann A.M."/>
            <person name="Op Den Camp H."/>
            <person name="Overmann J."/>
            <person name="Amann R."/>
            <person name="Jetten M.S.M."/>
            <person name="Mascher T."/>
            <person name="Medema M.H."/>
            <person name="Devos D.P."/>
            <person name="Kaster A.-K."/>
            <person name="Ovreas L."/>
            <person name="Rohde M."/>
            <person name="Galperin M.Y."/>
            <person name="Jogler C."/>
        </authorList>
    </citation>
    <scope>NUCLEOTIDE SEQUENCE [LARGE SCALE GENOMIC DNA]</scope>
    <source>
        <strain evidence="4 5">Enr8</strain>
    </source>
</reference>
<dbReference type="SUPFAM" id="SSF55315">
    <property type="entry name" value="L30e-like"/>
    <property type="match status" value="1"/>
</dbReference>
<dbReference type="CDD" id="cd18095">
    <property type="entry name" value="SpoU-like_rRNA-MTase"/>
    <property type="match status" value="1"/>
</dbReference>
<keyword evidence="2 4" id="KW-0808">Transferase</keyword>
<dbReference type="PANTHER" id="PTHR43191:SF12">
    <property type="entry name" value="RRNA METHYLASE"/>
    <property type="match status" value="1"/>
</dbReference>
<gene>
    <name evidence="4" type="ORF">Enr8_50970</name>
</gene>
<dbReference type="PANTHER" id="PTHR43191">
    <property type="entry name" value="RRNA METHYLTRANSFERASE 3"/>
    <property type="match status" value="1"/>
</dbReference>
<dbReference type="GO" id="GO:0003723">
    <property type="term" value="F:RNA binding"/>
    <property type="evidence" value="ECO:0007669"/>
    <property type="project" value="InterPro"/>
</dbReference>
<dbReference type="Proteomes" id="UP000318878">
    <property type="component" value="Unassembled WGS sequence"/>
</dbReference>
<dbReference type="SUPFAM" id="SSF75217">
    <property type="entry name" value="alpha/beta knot"/>
    <property type="match status" value="1"/>
</dbReference>
<dbReference type="RefSeq" id="WP_146437123.1">
    <property type="nucleotide sequence ID" value="NZ_SJPF01000009.1"/>
</dbReference>
<organism evidence="4 5">
    <name type="scientific">Blastopirellula retiformator</name>
    <dbReference type="NCBI Taxonomy" id="2527970"/>
    <lineage>
        <taxon>Bacteria</taxon>
        <taxon>Pseudomonadati</taxon>
        <taxon>Planctomycetota</taxon>
        <taxon>Planctomycetia</taxon>
        <taxon>Pirellulales</taxon>
        <taxon>Pirellulaceae</taxon>
        <taxon>Blastopirellula</taxon>
    </lineage>
</organism>
<dbReference type="InterPro" id="IPR001537">
    <property type="entry name" value="SpoU_MeTrfase"/>
</dbReference>
<comment type="caution">
    <text evidence="4">The sequence shown here is derived from an EMBL/GenBank/DDBJ whole genome shotgun (WGS) entry which is preliminary data.</text>
</comment>
<dbReference type="Pfam" id="PF00588">
    <property type="entry name" value="SpoU_methylase"/>
    <property type="match status" value="1"/>
</dbReference>